<dbReference type="PIRSF" id="PIRSF015617">
    <property type="entry name" value="Adensltrnsf_CobA"/>
    <property type="match status" value="1"/>
</dbReference>
<keyword evidence="2" id="KW-1185">Reference proteome</keyword>
<dbReference type="Proteomes" id="UP000199076">
    <property type="component" value="Unassembled WGS sequence"/>
</dbReference>
<dbReference type="GO" id="GO:0005524">
    <property type="term" value="F:ATP binding"/>
    <property type="evidence" value="ECO:0007669"/>
    <property type="project" value="InterPro"/>
</dbReference>
<dbReference type="STRING" id="660518.SAMN05216218_1218"/>
<name>A0A1G7SXE2_9EURY</name>
<protein>
    <submittedName>
        <fullName evidence="1">Cob(I)yrinic acid a,c-diamide adenosyltransferase</fullName>
    </submittedName>
</protein>
<reference evidence="2" key="1">
    <citation type="submission" date="2016-10" db="EMBL/GenBank/DDBJ databases">
        <authorList>
            <person name="Varghese N."/>
            <person name="Submissions S."/>
        </authorList>
    </citation>
    <scope>NUCLEOTIDE SEQUENCE [LARGE SCALE GENOMIC DNA]</scope>
    <source>
        <strain evidence="2">IBRC-M 10760</strain>
    </source>
</reference>
<dbReference type="GO" id="GO:0008817">
    <property type="term" value="F:corrinoid adenosyltransferase activity"/>
    <property type="evidence" value="ECO:0007669"/>
    <property type="project" value="InterPro"/>
</dbReference>
<dbReference type="RefSeq" id="WP_092695205.1">
    <property type="nucleotide sequence ID" value="NZ_FNBK01000021.1"/>
</dbReference>
<dbReference type="InterPro" id="IPR027417">
    <property type="entry name" value="P-loop_NTPase"/>
</dbReference>
<dbReference type="OrthoDB" id="24392at2157"/>
<dbReference type="GO" id="GO:0009236">
    <property type="term" value="P:cobalamin biosynthetic process"/>
    <property type="evidence" value="ECO:0007669"/>
    <property type="project" value="InterPro"/>
</dbReference>
<evidence type="ECO:0000313" key="1">
    <source>
        <dbReference type="EMBL" id="SDG27723.1"/>
    </source>
</evidence>
<dbReference type="Pfam" id="PF02572">
    <property type="entry name" value="CobA_CobO_BtuR"/>
    <property type="match status" value="1"/>
</dbReference>
<proteinExistence type="predicted"/>
<dbReference type="InterPro" id="IPR003724">
    <property type="entry name" value="CblAdoTrfase_CobA"/>
</dbReference>
<keyword evidence="1" id="KW-0808">Transferase</keyword>
<dbReference type="Gene3D" id="3.40.50.300">
    <property type="entry name" value="P-loop containing nucleotide triphosphate hydrolases"/>
    <property type="match status" value="1"/>
</dbReference>
<dbReference type="EMBL" id="FNBK01000021">
    <property type="protein sequence ID" value="SDG27723.1"/>
    <property type="molecule type" value="Genomic_DNA"/>
</dbReference>
<organism evidence="1 2">
    <name type="scientific">Halorientalis regularis</name>
    <dbReference type="NCBI Taxonomy" id="660518"/>
    <lineage>
        <taxon>Archaea</taxon>
        <taxon>Methanobacteriati</taxon>
        <taxon>Methanobacteriota</taxon>
        <taxon>Stenosarchaea group</taxon>
        <taxon>Halobacteria</taxon>
        <taxon>Halobacteriales</taxon>
        <taxon>Haloarculaceae</taxon>
        <taxon>Halorientalis</taxon>
    </lineage>
</organism>
<dbReference type="PANTHER" id="PTHR46638:SF1">
    <property type="entry name" value="CORRINOID ADENOSYLTRANSFERASE"/>
    <property type="match status" value="1"/>
</dbReference>
<dbReference type="PANTHER" id="PTHR46638">
    <property type="entry name" value="CORRINOID ADENOSYLTRANSFERASE"/>
    <property type="match status" value="1"/>
</dbReference>
<accession>A0A1G7SXE2</accession>
<dbReference type="AlphaFoldDB" id="A0A1G7SXE2"/>
<evidence type="ECO:0000313" key="2">
    <source>
        <dbReference type="Proteomes" id="UP000199076"/>
    </source>
</evidence>
<sequence>MEDETNGLIHLYHGPGKGKTTAAVGLCVRALGHGQTVTLLQFMKGTGNEVNQYGEVQLLMSLDDAVVKQFPTGHAQSADALSDAEQEELNSALDIATETLGDGQSDLVVLDEILTLHSIGVIDEQRLLAVLQSKADSVELVITGREAPTGVIDMADYVSYIGSVKHPFQRGISARVGIEY</sequence>
<dbReference type="SUPFAM" id="SSF52540">
    <property type="entry name" value="P-loop containing nucleoside triphosphate hydrolases"/>
    <property type="match status" value="1"/>
</dbReference>
<gene>
    <name evidence="1" type="ORF">SAMN05216218_1218</name>
</gene>